<dbReference type="RefSeq" id="WP_189982707.1">
    <property type="nucleotide sequence ID" value="NZ_BMUL01000021.1"/>
</dbReference>
<dbReference type="InterPro" id="IPR007795">
    <property type="entry name" value="T7SS_EccB"/>
</dbReference>
<dbReference type="PANTHER" id="PTHR40765:SF2">
    <property type="entry name" value="ESX-2 SECRETION SYSTEM ATPASE ECCB2"/>
    <property type="match status" value="1"/>
</dbReference>
<keyword evidence="1" id="KW-0472">Membrane</keyword>
<name>A0A918T7S8_9ACTN</name>
<keyword evidence="3" id="KW-1185">Reference proteome</keyword>
<protein>
    <submittedName>
        <fullName evidence="2">Type VII secretion protein EccB</fullName>
    </submittedName>
</protein>
<dbReference type="NCBIfam" id="TIGR03919">
    <property type="entry name" value="T7SS_EccB"/>
    <property type="match status" value="1"/>
</dbReference>
<evidence type="ECO:0000313" key="3">
    <source>
        <dbReference type="Proteomes" id="UP000644020"/>
    </source>
</evidence>
<dbReference type="InterPro" id="IPR044857">
    <property type="entry name" value="T7SS_EccB_R1"/>
</dbReference>
<dbReference type="Proteomes" id="UP000644020">
    <property type="component" value="Unassembled WGS sequence"/>
</dbReference>
<dbReference type="AlphaFoldDB" id="A0A918T7S8"/>
<organism evidence="2 3">
    <name type="scientific">Streptomyces termitum</name>
    <dbReference type="NCBI Taxonomy" id="67368"/>
    <lineage>
        <taxon>Bacteria</taxon>
        <taxon>Bacillati</taxon>
        <taxon>Actinomycetota</taxon>
        <taxon>Actinomycetes</taxon>
        <taxon>Kitasatosporales</taxon>
        <taxon>Streptomycetaceae</taxon>
        <taxon>Streptomyces</taxon>
    </lineage>
</organism>
<keyword evidence="1" id="KW-1133">Transmembrane helix</keyword>
<comment type="caution">
    <text evidence="2">The sequence shown here is derived from an EMBL/GenBank/DDBJ whole genome shotgun (WGS) entry which is preliminary data.</text>
</comment>
<dbReference type="Pfam" id="PF05108">
    <property type="entry name" value="T7SS_ESX1_EccB"/>
    <property type="match status" value="1"/>
</dbReference>
<reference evidence="2" key="2">
    <citation type="submission" date="2020-09" db="EMBL/GenBank/DDBJ databases">
        <authorList>
            <person name="Sun Q."/>
            <person name="Ohkuma M."/>
        </authorList>
    </citation>
    <scope>NUCLEOTIDE SEQUENCE</scope>
    <source>
        <strain evidence="2">JCM 4518</strain>
    </source>
</reference>
<accession>A0A918T7S8</accession>
<dbReference type="Gene3D" id="3.30.2390.20">
    <property type="entry name" value="Type VII secretion system EccB, repeat 1 domain"/>
    <property type="match status" value="1"/>
</dbReference>
<reference evidence="2" key="1">
    <citation type="journal article" date="2014" name="Int. J. Syst. Evol. Microbiol.">
        <title>Complete genome sequence of Corynebacterium casei LMG S-19264T (=DSM 44701T), isolated from a smear-ripened cheese.</title>
        <authorList>
            <consortium name="US DOE Joint Genome Institute (JGI-PGF)"/>
            <person name="Walter F."/>
            <person name="Albersmeier A."/>
            <person name="Kalinowski J."/>
            <person name="Ruckert C."/>
        </authorList>
    </citation>
    <scope>NUCLEOTIDE SEQUENCE</scope>
    <source>
        <strain evidence="2">JCM 4518</strain>
    </source>
</reference>
<keyword evidence="1" id="KW-0812">Transmembrane</keyword>
<dbReference type="PANTHER" id="PTHR40765">
    <property type="entry name" value="ESX-2 SECRETION SYSTEM ATPASE ECCB2"/>
    <property type="match status" value="1"/>
</dbReference>
<dbReference type="EMBL" id="BMUL01000021">
    <property type="protein sequence ID" value="GHB06783.1"/>
    <property type="molecule type" value="Genomic_DNA"/>
</dbReference>
<gene>
    <name evidence="2" type="ORF">GCM10010305_57510</name>
</gene>
<evidence type="ECO:0000313" key="2">
    <source>
        <dbReference type="EMBL" id="GHB06783.1"/>
    </source>
</evidence>
<dbReference type="GO" id="GO:0005576">
    <property type="term" value="C:extracellular region"/>
    <property type="evidence" value="ECO:0007669"/>
    <property type="project" value="TreeGrafter"/>
</dbReference>
<evidence type="ECO:0000256" key="1">
    <source>
        <dbReference type="SAM" id="Phobius"/>
    </source>
</evidence>
<feature type="transmembrane region" description="Helical" evidence="1">
    <location>
        <begin position="43"/>
        <end position="61"/>
    </location>
</feature>
<sequence length="516" mass="50081">MQSRRDQVQAHLFVMSRLGAGMLRGEPDALDLPTRRTVRGVRTGLFIAVVIALVMGLYGAIKPGGSAGWAKPGTLVVVKETGARYLFVGGELRPVLNQASARLVAGSRMTVTQVGQASLGAVPRGGPLGIVGAPDGLPASSALARGDWLVCGLVAAGPSGRPGPVVSVAVGAAGSGRALGPDQGLLVAASDGTGHVLWQGRRLRLGAGAATALGYGTATPFPVAAAYLNSLPAGPDLALPEIAGRGAAGPALAGRATRVGQLFTGPGGEPYVLTRKGLAALDRTRFELLRGDPRTQREAYAGAPAVAVAVGAADLAAHSAPAGTLPAGGLPEAPPKLVEPGAGQGVCTAVRPAAGGGVSTLVTVADAAAVAGRPVTPQPGVTAGCGAADLVAVRPGGGALVRALSGAGAAGVTYLVADNGVKYPLPTDDAAKALGYPGAVDTGVPATLLSLLPSGPALDPSALAAAGVVDVTAGVPAPVCPGAEPAGGKGVKAGEALEVPRAGTSGAERALGAVAP</sequence>
<proteinExistence type="predicted"/>